<organism evidence="1">
    <name type="scientific">uncultured bacterium</name>
    <name type="common">gcode 4</name>
    <dbReference type="NCBI Taxonomy" id="1234023"/>
    <lineage>
        <taxon>Bacteria</taxon>
        <taxon>environmental samples</taxon>
    </lineage>
</organism>
<proteinExistence type="predicted"/>
<dbReference type="EMBL" id="AMFJ01000814">
    <property type="protein sequence ID" value="EKE26423.1"/>
    <property type="molecule type" value="Genomic_DNA"/>
</dbReference>
<reference evidence="1" key="1">
    <citation type="journal article" date="2012" name="Science">
        <title>Fermentation, hydrogen, and sulfur metabolism in multiple uncultivated bacterial phyla.</title>
        <authorList>
            <person name="Wrighton K.C."/>
            <person name="Thomas B.C."/>
            <person name="Sharon I."/>
            <person name="Miller C.S."/>
            <person name="Castelle C.J."/>
            <person name="VerBerkmoes N.C."/>
            <person name="Wilkins M.J."/>
            <person name="Hettich R.L."/>
            <person name="Lipton M.S."/>
            <person name="Williams K.H."/>
            <person name="Long P.E."/>
            <person name="Banfield J.F."/>
        </authorList>
    </citation>
    <scope>NUCLEOTIDE SEQUENCE [LARGE SCALE GENOMIC DNA]</scope>
</reference>
<name>K2FU18_9BACT</name>
<protein>
    <submittedName>
        <fullName evidence="1">Uncharacterized protein</fullName>
    </submittedName>
</protein>
<comment type="caution">
    <text evidence="1">The sequence shown here is derived from an EMBL/GenBank/DDBJ whole genome shotgun (WGS) entry which is preliminary data.</text>
</comment>
<sequence length="331" mass="40320">MEILKINSNFNYLSDWTRSVMQEIKVRVQKISVAHLERPSNNSFNSRYLKSFLDIEISSENYDKRFWKSLVFDVEKLDDAIISDLLKILRFEPATPIIIYDENTGYYEKISEKLKWKKWIFVMLDFPNVRYLKLNLSKPRQETYIQNNTKNETVNDNTEETEYDGFQADMFEWSEFERCLQITKWFYSSRDIHISKVISNIFDNDKFSLNDVFLNKWRKINYYDVNSIFVDSDYLFACTNEFSNFESIKKLMLFAKRKWLSVTISVNQRSHYLLHRWNHFEEVWLWSLNFCRFTDCRWLNIPFYAGSYSFIEEELKQKKLKIREFLKLRDL</sequence>
<accession>K2FU18</accession>
<evidence type="ECO:0000313" key="1">
    <source>
        <dbReference type="EMBL" id="EKE26423.1"/>
    </source>
</evidence>
<dbReference type="AlphaFoldDB" id="K2FU18"/>
<gene>
    <name evidence="1" type="ORF">ACD_4C00298G0003</name>
</gene>